<dbReference type="KEGG" id="npz:ACX27_12915"/>
<evidence type="ECO:0000313" key="2">
    <source>
        <dbReference type="Proteomes" id="UP000062645"/>
    </source>
</evidence>
<evidence type="ECO:0000313" key="1">
    <source>
        <dbReference type="EMBL" id="ALF53537.1"/>
    </source>
</evidence>
<dbReference type="AlphaFoldDB" id="A0A0M3V5E6"/>
<reference evidence="2" key="1">
    <citation type="submission" date="2015-07" db="EMBL/GenBank/DDBJ databases">
        <title>Genome Of Nitrogen-Fixing Cyanobacterium Nostoc piscinale CENA21 From Solimoes/Amazon River Floodplain Sediments And Comparative Genomics To Uncover Biosynthetic Natural Products Potential.</title>
        <authorList>
            <person name="Leao T.F."/>
            <person name="Leao P.N."/>
            <person name="Guimaraes P.I."/>
            <person name="de Melo A.G.C."/>
            <person name="Ramos R.T.J."/>
            <person name="Silva A."/>
            <person name="Fiore M.F."/>
            <person name="Schneider M.P.C."/>
        </authorList>
    </citation>
    <scope>NUCLEOTIDE SEQUENCE [LARGE SCALE GENOMIC DNA]</scope>
    <source>
        <strain evidence="2">CENA21</strain>
    </source>
</reference>
<sequence length="75" mass="8719">MSDRPSIYINVDSQSEIAIKKIVDKIISSGKMSRQDHTLLLSHVFANGQFSDRVRRQINRILDEIQTGQLKFMNW</sequence>
<dbReference type="Proteomes" id="UP000062645">
    <property type="component" value="Chromosome"/>
</dbReference>
<dbReference type="EMBL" id="CP012036">
    <property type="protein sequence ID" value="ALF53537.1"/>
    <property type="molecule type" value="Genomic_DNA"/>
</dbReference>
<accession>A0A0M3V5E6</accession>
<organism evidence="1 2">
    <name type="scientific">Nostoc piscinale CENA21</name>
    <dbReference type="NCBI Taxonomy" id="224013"/>
    <lineage>
        <taxon>Bacteria</taxon>
        <taxon>Bacillati</taxon>
        <taxon>Cyanobacteriota</taxon>
        <taxon>Cyanophyceae</taxon>
        <taxon>Nostocales</taxon>
        <taxon>Nostocaceae</taxon>
        <taxon>Nostoc</taxon>
    </lineage>
</organism>
<dbReference type="PATRIC" id="fig|224013.5.peg.3128"/>
<gene>
    <name evidence="1" type="ORF">ACX27_12915</name>
</gene>
<reference evidence="1 2" key="2">
    <citation type="journal article" date="2016" name="Genome Announc.">
        <title>Draft Genome Sequence of the N2-Fixing Cyanobacterium Nostoc piscinale CENA21, Isolated from the Brazilian Amazon Floodplain.</title>
        <authorList>
            <person name="Leao T."/>
            <person name="Guimaraes P.I."/>
            <person name="de Melo A.G."/>
            <person name="Ramos R.T."/>
            <person name="Leao P.N."/>
            <person name="Silva A."/>
            <person name="Fiore M.F."/>
            <person name="Schneider M.P."/>
        </authorList>
    </citation>
    <scope>NUCLEOTIDE SEQUENCE [LARGE SCALE GENOMIC DNA]</scope>
    <source>
        <strain evidence="1 2">CENA21</strain>
    </source>
</reference>
<name>A0A0M3V5E6_9NOSO</name>
<keyword evidence="2" id="KW-1185">Reference proteome</keyword>
<protein>
    <submittedName>
        <fullName evidence="1">Uncharacterized protein</fullName>
    </submittedName>
</protein>
<proteinExistence type="predicted"/>
<dbReference type="OrthoDB" id="532822at2"/>